<gene>
    <name evidence="1" type="ORF">HRJ53_26890</name>
</gene>
<dbReference type="GO" id="GO:0008757">
    <property type="term" value="F:S-adenosylmethionine-dependent methyltransferase activity"/>
    <property type="evidence" value="ECO:0007669"/>
    <property type="project" value="InterPro"/>
</dbReference>
<dbReference type="AlphaFoldDB" id="A0A7V8NW97"/>
<proteinExistence type="predicted"/>
<dbReference type="EMBL" id="JACDQQ010002600">
    <property type="protein sequence ID" value="MBA0088631.1"/>
    <property type="molecule type" value="Genomic_DNA"/>
</dbReference>
<comment type="caution">
    <text evidence="1">The sequence shown here is derived from an EMBL/GenBank/DDBJ whole genome shotgun (WGS) entry which is preliminary data.</text>
</comment>
<dbReference type="GO" id="GO:0032259">
    <property type="term" value="P:methylation"/>
    <property type="evidence" value="ECO:0007669"/>
    <property type="project" value="UniProtKB-KW"/>
</dbReference>
<dbReference type="Gene3D" id="3.40.50.150">
    <property type="entry name" value="Vaccinia Virus protein VP39"/>
    <property type="match status" value="1"/>
</dbReference>
<dbReference type="PANTHER" id="PTHR43861">
    <property type="entry name" value="TRANS-ACONITATE 2-METHYLTRANSFERASE-RELATED"/>
    <property type="match status" value="1"/>
</dbReference>
<dbReference type="InterPro" id="IPR029063">
    <property type="entry name" value="SAM-dependent_MTases_sf"/>
</dbReference>
<dbReference type="Pfam" id="PF13489">
    <property type="entry name" value="Methyltransf_23"/>
    <property type="match status" value="1"/>
</dbReference>
<dbReference type="Proteomes" id="UP000567293">
    <property type="component" value="Unassembled WGS sequence"/>
</dbReference>
<evidence type="ECO:0000313" key="1">
    <source>
        <dbReference type="EMBL" id="MBA0088631.1"/>
    </source>
</evidence>
<protein>
    <submittedName>
        <fullName evidence="1">Class I SAM-dependent methyltransferase</fullName>
    </submittedName>
</protein>
<sequence length="265" mass="28945">MEQGSDDTSKSHYSFGDNRLAALRLEFLAATFAPSSRRFLQSTRPGRVTRALDLGSGIGATTALVRDVTNAPSVAGYERSGNFLAIARRRYPELTFREIDVLSPAYPDREADLIYCRFLLTHIHRPADVLTTSVQHLRSGGRLLLEETAALFSPVPALSRYYDLVEQLQAHHGQETLIGKRLGALAAGVAGAHATSALKEVPMAAAVMARLHAMNLATWKSDPFMLETHGLRTLEDLEGELKAIGASADFPEGRCLMAQVCIERI</sequence>
<keyword evidence="1" id="KW-0489">Methyltransferase</keyword>
<keyword evidence="1" id="KW-0808">Transferase</keyword>
<reference evidence="1" key="1">
    <citation type="submission" date="2020-06" db="EMBL/GenBank/DDBJ databases">
        <title>Legume-microbial interactions unlock mineral nutrients during tropical forest succession.</title>
        <authorList>
            <person name="Epihov D.Z."/>
        </authorList>
    </citation>
    <scope>NUCLEOTIDE SEQUENCE [LARGE SCALE GENOMIC DNA]</scope>
    <source>
        <strain evidence="1">Pan2503</strain>
    </source>
</reference>
<organism evidence="1 2">
    <name type="scientific">Candidatus Acidiferrum panamense</name>
    <dbReference type="NCBI Taxonomy" id="2741543"/>
    <lineage>
        <taxon>Bacteria</taxon>
        <taxon>Pseudomonadati</taxon>
        <taxon>Acidobacteriota</taxon>
        <taxon>Terriglobia</taxon>
        <taxon>Candidatus Acidiferrales</taxon>
        <taxon>Candidatus Acidiferrum</taxon>
    </lineage>
</organism>
<evidence type="ECO:0000313" key="2">
    <source>
        <dbReference type="Proteomes" id="UP000567293"/>
    </source>
</evidence>
<name>A0A7V8NW97_9BACT</name>
<accession>A0A7V8NW97</accession>
<keyword evidence="2" id="KW-1185">Reference proteome</keyword>
<dbReference type="SUPFAM" id="SSF53335">
    <property type="entry name" value="S-adenosyl-L-methionine-dependent methyltransferases"/>
    <property type="match status" value="1"/>
</dbReference>
<dbReference type="CDD" id="cd02440">
    <property type="entry name" value="AdoMet_MTases"/>
    <property type="match status" value="1"/>
</dbReference>